<evidence type="ECO:0000313" key="3">
    <source>
        <dbReference type="Proteomes" id="UP000001235"/>
    </source>
</evidence>
<dbReference type="AlphaFoldDB" id="D9SG68"/>
<accession>D9SG68</accession>
<gene>
    <name evidence="2" type="ordered locus">Galf_1496</name>
</gene>
<dbReference type="OrthoDB" id="5149141at2"/>
<dbReference type="InterPro" id="IPR035897">
    <property type="entry name" value="Toll_tir_struct_dom_sf"/>
</dbReference>
<feature type="domain" description="TIR" evidence="1">
    <location>
        <begin position="1"/>
        <end position="129"/>
    </location>
</feature>
<evidence type="ECO:0000259" key="1">
    <source>
        <dbReference type="PROSITE" id="PS50104"/>
    </source>
</evidence>
<dbReference type="GO" id="GO:0007165">
    <property type="term" value="P:signal transduction"/>
    <property type="evidence" value="ECO:0007669"/>
    <property type="project" value="InterPro"/>
</dbReference>
<dbReference type="STRING" id="395494.Galf_1496"/>
<dbReference type="SUPFAM" id="SSF52200">
    <property type="entry name" value="Toll/Interleukin receptor TIR domain"/>
    <property type="match status" value="1"/>
</dbReference>
<dbReference type="KEGG" id="gca:Galf_1496"/>
<dbReference type="eggNOG" id="COG4916">
    <property type="taxonomic scope" value="Bacteria"/>
</dbReference>
<dbReference type="SMART" id="SM00255">
    <property type="entry name" value="TIR"/>
    <property type="match status" value="1"/>
</dbReference>
<dbReference type="Proteomes" id="UP000001235">
    <property type="component" value="Chromosome"/>
</dbReference>
<sequence length="258" mass="28164">MSSIFLSHSHADKPFARKLAADLRKAGHAVWIDEAEINIGDSLIEKIRDGLDEVDYVAAILSSASIASPWITRELDIASNREIEEKRVVVLPLLLEQVELPGFLKGKFYGDFTDSSRYDEMLALLVRKLGPAPVPFTPSSEELAQLRAQLAAAQASAALHETALQAHQKIALRGKSAKLVEAIVAANKKFPSHAPINTTNAFEVCNTPVTLDYLLWAIAKAERRGAHPLEALLSMDNKWPAVNAMLSAYDDLLSSTKG</sequence>
<organism evidence="2 3">
    <name type="scientific">Gallionella capsiferriformans (strain ES-2)</name>
    <name type="common">Gallionella ferruginea capsiferriformans (strain ES-2)</name>
    <dbReference type="NCBI Taxonomy" id="395494"/>
    <lineage>
        <taxon>Bacteria</taxon>
        <taxon>Pseudomonadati</taxon>
        <taxon>Pseudomonadota</taxon>
        <taxon>Betaproteobacteria</taxon>
        <taxon>Nitrosomonadales</taxon>
        <taxon>Gallionellaceae</taxon>
        <taxon>Gallionella</taxon>
    </lineage>
</organism>
<protein>
    <submittedName>
        <fullName evidence="2">TIR protein</fullName>
    </submittedName>
</protein>
<evidence type="ECO:0000313" key="2">
    <source>
        <dbReference type="EMBL" id="ADL55515.1"/>
    </source>
</evidence>
<dbReference type="Pfam" id="PF13676">
    <property type="entry name" value="TIR_2"/>
    <property type="match status" value="1"/>
</dbReference>
<dbReference type="Gene3D" id="3.40.50.10140">
    <property type="entry name" value="Toll/interleukin-1 receptor homology (TIR) domain"/>
    <property type="match status" value="1"/>
</dbReference>
<keyword evidence="3" id="KW-1185">Reference proteome</keyword>
<reference evidence="2 3" key="1">
    <citation type="submission" date="2010-08" db="EMBL/GenBank/DDBJ databases">
        <title>Complete sequence of Gallionella capsiferriformans ES-2.</title>
        <authorList>
            <consortium name="US DOE Joint Genome Institute"/>
            <person name="Lucas S."/>
            <person name="Copeland A."/>
            <person name="Lapidus A."/>
            <person name="Cheng J.-F."/>
            <person name="Bruce D."/>
            <person name="Goodwin L."/>
            <person name="Pitluck S."/>
            <person name="Chertkov O."/>
            <person name="Davenport K.W."/>
            <person name="Detter J.C."/>
            <person name="Han C."/>
            <person name="Tapia R."/>
            <person name="Land M."/>
            <person name="Hauser L."/>
            <person name="Chang Y.-J."/>
            <person name="Jeffries C."/>
            <person name="Kyrpides N."/>
            <person name="Ivanova N."/>
            <person name="Mikhailova N."/>
            <person name="Shelobolina E.S."/>
            <person name="Picardal F."/>
            <person name="Roden E."/>
            <person name="Emerson D."/>
            <person name="Woyke T."/>
        </authorList>
    </citation>
    <scope>NUCLEOTIDE SEQUENCE [LARGE SCALE GENOMIC DNA]</scope>
    <source>
        <strain evidence="2 3">ES-2</strain>
    </source>
</reference>
<dbReference type="PROSITE" id="PS50104">
    <property type="entry name" value="TIR"/>
    <property type="match status" value="1"/>
</dbReference>
<proteinExistence type="predicted"/>
<dbReference type="RefSeq" id="WP_013293454.1">
    <property type="nucleotide sequence ID" value="NC_014394.1"/>
</dbReference>
<dbReference type="HOGENOM" id="CLU_1081338_0_0_4"/>
<name>D9SG68_GALCS</name>
<dbReference type="EMBL" id="CP002159">
    <property type="protein sequence ID" value="ADL55515.1"/>
    <property type="molecule type" value="Genomic_DNA"/>
</dbReference>
<dbReference type="InterPro" id="IPR000157">
    <property type="entry name" value="TIR_dom"/>
</dbReference>